<dbReference type="AlphaFoldDB" id="A0A7K1SGV9"/>
<feature type="chain" id="PRO_5029677535" description="Tail specific protease domain-containing protein" evidence="1">
    <location>
        <begin position="22"/>
        <end position="587"/>
    </location>
</feature>
<dbReference type="Gene3D" id="3.90.226.10">
    <property type="entry name" value="2-enoyl-CoA Hydratase, Chain A, domain 1"/>
    <property type="match status" value="1"/>
</dbReference>
<dbReference type="SUPFAM" id="SSF52096">
    <property type="entry name" value="ClpP/crotonase"/>
    <property type="match status" value="1"/>
</dbReference>
<dbReference type="GO" id="GO:0008236">
    <property type="term" value="F:serine-type peptidase activity"/>
    <property type="evidence" value="ECO:0007669"/>
    <property type="project" value="InterPro"/>
</dbReference>
<feature type="domain" description="Tail specific protease" evidence="2">
    <location>
        <begin position="330"/>
        <end position="551"/>
    </location>
</feature>
<dbReference type="PANTHER" id="PTHR32060">
    <property type="entry name" value="TAIL-SPECIFIC PROTEASE"/>
    <property type="match status" value="1"/>
</dbReference>
<dbReference type="InterPro" id="IPR005151">
    <property type="entry name" value="Tail-specific_protease"/>
</dbReference>
<evidence type="ECO:0000313" key="4">
    <source>
        <dbReference type="Proteomes" id="UP000436006"/>
    </source>
</evidence>
<dbReference type="EMBL" id="WPIN01000009">
    <property type="protein sequence ID" value="MVM33031.1"/>
    <property type="molecule type" value="Genomic_DNA"/>
</dbReference>
<dbReference type="InterPro" id="IPR029045">
    <property type="entry name" value="ClpP/crotonase-like_dom_sf"/>
</dbReference>
<dbReference type="Gene3D" id="3.30.750.44">
    <property type="match status" value="1"/>
</dbReference>
<dbReference type="GO" id="GO:0004175">
    <property type="term" value="F:endopeptidase activity"/>
    <property type="evidence" value="ECO:0007669"/>
    <property type="project" value="TreeGrafter"/>
</dbReference>
<organism evidence="3 4">
    <name type="scientific">Spirosoma arboris</name>
    <dbReference type="NCBI Taxonomy" id="2682092"/>
    <lineage>
        <taxon>Bacteria</taxon>
        <taxon>Pseudomonadati</taxon>
        <taxon>Bacteroidota</taxon>
        <taxon>Cytophagia</taxon>
        <taxon>Cytophagales</taxon>
        <taxon>Cytophagaceae</taxon>
        <taxon>Spirosoma</taxon>
    </lineage>
</organism>
<evidence type="ECO:0000256" key="1">
    <source>
        <dbReference type="SAM" id="SignalP"/>
    </source>
</evidence>
<gene>
    <name evidence="3" type="ORF">GO755_23525</name>
</gene>
<feature type="signal peptide" evidence="1">
    <location>
        <begin position="1"/>
        <end position="21"/>
    </location>
</feature>
<dbReference type="GO" id="GO:0006508">
    <property type="term" value="P:proteolysis"/>
    <property type="evidence" value="ECO:0007669"/>
    <property type="project" value="InterPro"/>
</dbReference>
<dbReference type="Proteomes" id="UP000436006">
    <property type="component" value="Unassembled WGS sequence"/>
</dbReference>
<sequence length="587" mass="65035">MNYLLGLLISTLSVYMHSVYAQSTLTSTQAYEYLQNERGRARMVQKGADKPPIDSLKKAERILQDALTYYHRADVQELAKGNESLFYRKSDISFDLARIQAKLGNNEAAAQTLLYPLTGKFAPAYAGYINELAEFTTVRQNPNLVPLLAKAQAAERLFNSTALKTPYKPNISEDEKVAGLSKLWSEAKYNFAYFDHIADVDWDKLYLDYLPKIRATHSTVEYMRVLQSFCAQLHDGHTDVWASDATLADSTSRQPPILPVLVDGKVLVQEVRSDSLEKTGIRPMLEIVSIDGLPVNEYADRFVKPYQSGSTPQNIDVATYTYRLLRGPKDKPVMITFREPSGKTFNRILPRTGYSNLKQSPAFRFRILPGNVAYVQLNNFENDQALNGFKAAFDSIATTNALILDVRLNGGGDSGYGWNVLGYLTDKPMQTGSYSSRLYSPLRRARGESVVFEPVEAGDRSWPANGTKLYTKPVVVLTSGRTFSAAEDFAVVFDAMKRGTIIGEPTGGSTGQPLAFSLPGGVMARVCTKRDMYPDGTEWNAKGIQPAVLVKPTAADWQAGRDTVLEAALNYLGVKESAIAPKKKSKK</sequence>
<dbReference type="RefSeq" id="WP_157587746.1">
    <property type="nucleotide sequence ID" value="NZ_WPIN01000009.1"/>
</dbReference>
<dbReference type="PANTHER" id="PTHR32060:SF30">
    <property type="entry name" value="CARBOXY-TERMINAL PROCESSING PROTEASE CTPA"/>
    <property type="match status" value="1"/>
</dbReference>
<comment type="caution">
    <text evidence="3">The sequence shown here is derived from an EMBL/GenBank/DDBJ whole genome shotgun (WGS) entry which is preliminary data.</text>
</comment>
<reference evidence="3 4" key="1">
    <citation type="submission" date="2019-12" db="EMBL/GenBank/DDBJ databases">
        <title>Spirosoma sp. HMF4905 genome sequencing and assembly.</title>
        <authorList>
            <person name="Kang H."/>
            <person name="Cha I."/>
            <person name="Kim H."/>
            <person name="Joh K."/>
        </authorList>
    </citation>
    <scope>NUCLEOTIDE SEQUENCE [LARGE SCALE GENOMIC DNA]</scope>
    <source>
        <strain evidence="3 4">HMF4905</strain>
    </source>
</reference>
<dbReference type="Pfam" id="PF03572">
    <property type="entry name" value="Peptidase_S41"/>
    <property type="match status" value="1"/>
</dbReference>
<evidence type="ECO:0000313" key="3">
    <source>
        <dbReference type="EMBL" id="MVM33031.1"/>
    </source>
</evidence>
<keyword evidence="4" id="KW-1185">Reference proteome</keyword>
<proteinExistence type="predicted"/>
<accession>A0A7K1SGV9</accession>
<name>A0A7K1SGV9_9BACT</name>
<dbReference type="GO" id="GO:0007165">
    <property type="term" value="P:signal transduction"/>
    <property type="evidence" value="ECO:0007669"/>
    <property type="project" value="TreeGrafter"/>
</dbReference>
<protein>
    <recommendedName>
        <fullName evidence="2">Tail specific protease domain-containing protein</fullName>
    </recommendedName>
</protein>
<evidence type="ECO:0000259" key="2">
    <source>
        <dbReference type="SMART" id="SM00245"/>
    </source>
</evidence>
<dbReference type="GO" id="GO:0030288">
    <property type="term" value="C:outer membrane-bounded periplasmic space"/>
    <property type="evidence" value="ECO:0007669"/>
    <property type="project" value="TreeGrafter"/>
</dbReference>
<dbReference type="CDD" id="cd07563">
    <property type="entry name" value="Peptidase_S41_IRBP"/>
    <property type="match status" value="1"/>
</dbReference>
<dbReference type="SMART" id="SM00245">
    <property type="entry name" value="TSPc"/>
    <property type="match status" value="1"/>
</dbReference>
<keyword evidence="1" id="KW-0732">Signal</keyword>